<organism evidence="4 5">
    <name type="scientific">Niabella yanshanensis</name>
    <dbReference type="NCBI Taxonomy" id="577386"/>
    <lineage>
        <taxon>Bacteria</taxon>
        <taxon>Pseudomonadati</taxon>
        <taxon>Bacteroidota</taxon>
        <taxon>Chitinophagia</taxon>
        <taxon>Chitinophagales</taxon>
        <taxon>Chitinophagaceae</taxon>
        <taxon>Niabella</taxon>
    </lineage>
</organism>
<dbReference type="InterPro" id="IPR003812">
    <property type="entry name" value="Fido"/>
</dbReference>
<dbReference type="SMART" id="SM00420">
    <property type="entry name" value="HTH_DEOR"/>
    <property type="match status" value="1"/>
</dbReference>
<name>A0ABZ0W5C0_9BACT</name>
<dbReference type="InterPro" id="IPR001034">
    <property type="entry name" value="DeoR_HTH"/>
</dbReference>
<sequence length="418" mass="48219">MMQPLNDDPARKLVSNLNNNYVHWDKFKDMQIPEPDYRMAIWAKALAERDQGFYRRLSFPDLEIKWWISNGLEAQLHQLDIGLAGGRDLQVLLEPKHVHRHKTNALLDESITSAQLAGVTVSKKAAKEMLLKKRTPQDVNEQVCVNIYKALQLAYARKEENLSVNLLLQLHQTLTRETIKLKGVGQYRTNNKVDLSAVDVSAGYKPADTLNIPSIVEHLMELYNNDTEPCFIHPLVKAGLLHYVITTARPFKDGNGRIARLLAQMYLWRKGYWVAEFISVSNIISKFRPQYHKTFSQAQTDENNSGYFIQFYIQSVQMAFKSLRDFASRISREKIEKPGQKIPGYNERQTTVLQWLKEDGGKVITIRELRSVYGVSKETARTDLTALVENGWLKYYNINKKTYAFVKAEGFDELMRQC</sequence>
<dbReference type="RefSeq" id="WP_114790319.1">
    <property type="nucleotide sequence ID" value="NZ_CP139960.1"/>
</dbReference>
<dbReference type="SUPFAM" id="SSF140931">
    <property type="entry name" value="Fic-like"/>
    <property type="match status" value="1"/>
</dbReference>
<dbReference type="PANTHER" id="PTHR13504">
    <property type="entry name" value="FIDO DOMAIN-CONTAINING PROTEIN DDB_G0283145"/>
    <property type="match status" value="1"/>
</dbReference>
<dbReference type="InterPro" id="IPR036390">
    <property type="entry name" value="WH_DNA-bd_sf"/>
</dbReference>
<feature type="domain" description="Fido" evidence="3">
    <location>
        <begin position="162"/>
        <end position="314"/>
    </location>
</feature>
<dbReference type="Pfam" id="PF08220">
    <property type="entry name" value="HTH_DeoR"/>
    <property type="match status" value="1"/>
</dbReference>
<dbReference type="Proteomes" id="UP001325680">
    <property type="component" value="Chromosome"/>
</dbReference>
<keyword evidence="1" id="KW-0805">Transcription regulation</keyword>
<keyword evidence="2" id="KW-0804">Transcription</keyword>
<dbReference type="PROSITE" id="PS51459">
    <property type="entry name" value="FIDO"/>
    <property type="match status" value="1"/>
</dbReference>
<dbReference type="PANTHER" id="PTHR13504:SF38">
    <property type="entry name" value="FIDO DOMAIN-CONTAINING PROTEIN"/>
    <property type="match status" value="1"/>
</dbReference>
<evidence type="ECO:0000313" key="4">
    <source>
        <dbReference type="EMBL" id="WQD36707.1"/>
    </source>
</evidence>
<accession>A0ABZ0W5C0</accession>
<gene>
    <name evidence="4" type="ORF">U0035_13625</name>
</gene>
<evidence type="ECO:0000313" key="5">
    <source>
        <dbReference type="Proteomes" id="UP001325680"/>
    </source>
</evidence>
<keyword evidence="5" id="KW-1185">Reference proteome</keyword>
<reference evidence="4 5" key="1">
    <citation type="submission" date="2023-12" db="EMBL/GenBank/DDBJ databases">
        <title>Genome sequencing and assembly of bacterial species from a model synthetic community.</title>
        <authorList>
            <person name="Hogle S.L."/>
        </authorList>
    </citation>
    <scope>NUCLEOTIDE SEQUENCE [LARGE SCALE GENOMIC DNA]</scope>
    <source>
        <strain evidence="4 5">HAMBI_3031</strain>
    </source>
</reference>
<evidence type="ECO:0000256" key="2">
    <source>
        <dbReference type="ARBA" id="ARBA00023163"/>
    </source>
</evidence>
<dbReference type="InterPro" id="IPR040198">
    <property type="entry name" value="Fido_containing"/>
</dbReference>
<dbReference type="SUPFAM" id="SSF46785">
    <property type="entry name" value="Winged helix' DNA-binding domain"/>
    <property type="match status" value="1"/>
</dbReference>
<dbReference type="EMBL" id="CP139960">
    <property type="protein sequence ID" value="WQD36707.1"/>
    <property type="molecule type" value="Genomic_DNA"/>
</dbReference>
<proteinExistence type="predicted"/>
<evidence type="ECO:0000259" key="3">
    <source>
        <dbReference type="PROSITE" id="PS51459"/>
    </source>
</evidence>
<dbReference type="InterPro" id="IPR036597">
    <property type="entry name" value="Fido-like_dom_sf"/>
</dbReference>
<dbReference type="Gene3D" id="1.10.3290.10">
    <property type="entry name" value="Fido-like domain"/>
    <property type="match status" value="1"/>
</dbReference>
<dbReference type="InterPro" id="IPR036388">
    <property type="entry name" value="WH-like_DNA-bd_sf"/>
</dbReference>
<protein>
    <submittedName>
        <fullName evidence="4">Fic family protein</fullName>
    </submittedName>
</protein>
<evidence type="ECO:0000256" key="1">
    <source>
        <dbReference type="ARBA" id="ARBA00023015"/>
    </source>
</evidence>
<dbReference type="Pfam" id="PF02661">
    <property type="entry name" value="Fic"/>
    <property type="match status" value="1"/>
</dbReference>
<dbReference type="Gene3D" id="1.10.10.10">
    <property type="entry name" value="Winged helix-like DNA-binding domain superfamily/Winged helix DNA-binding domain"/>
    <property type="match status" value="1"/>
</dbReference>